<reference evidence="5" key="1">
    <citation type="journal article" date="2019" name="Int. J. Syst. Evol. Microbiol.">
        <title>The Global Catalogue of Microorganisms (GCM) 10K type strain sequencing project: providing services to taxonomists for standard genome sequencing and annotation.</title>
        <authorList>
            <consortium name="The Broad Institute Genomics Platform"/>
            <consortium name="The Broad Institute Genome Sequencing Center for Infectious Disease"/>
            <person name="Wu L."/>
            <person name="Ma J."/>
        </authorList>
    </citation>
    <scope>NUCLEOTIDE SEQUENCE [LARGE SCALE GENOMIC DNA]</scope>
    <source>
        <strain evidence="5">KLKA75</strain>
    </source>
</reference>
<proteinExistence type="inferred from homology"/>
<comment type="caution">
    <text evidence="4">The sequence shown here is derived from an EMBL/GenBank/DDBJ whole genome shotgun (WGS) entry which is preliminary data.</text>
</comment>
<dbReference type="Proteomes" id="UP001595872">
    <property type="component" value="Unassembled WGS sequence"/>
</dbReference>
<dbReference type="Gene3D" id="3.40.50.720">
    <property type="entry name" value="NAD(P)-binding Rossmann-like Domain"/>
    <property type="match status" value="1"/>
</dbReference>
<evidence type="ECO:0000256" key="2">
    <source>
        <dbReference type="ARBA" id="ARBA00023002"/>
    </source>
</evidence>
<evidence type="ECO:0000313" key="4">
    <source>
        <dbReference type="EMBL" id="MFC4913290.1"/>
    </source>
</evidence>
<evidence type="ECO:0000313" key="5">
    <source>
        <dbReference type="Proteomes" id="UP001595872"/>
    </source>
</evidence>
<dbReference type="GO" id="GO:0016491">
    <property type="term" value="F:oxidoreductase activity"/>
    <property type="evidence" value="ECO:0007669"/>
    <property type="project" value="UniProtKB-KW"/>
</dbReference>
<dbReference type="EC" id="1.1.1.-" evidence="4"/>
<accession>A0ABV9UCE7</accession>
<dbReference type="PROSITE" id="PS00061">
    <property type="entry name" value="ADH_SHORT"/>
    <property type="match status" value="1"/>
</dbReference>
<dbReference type="Pfam" id="PF13561">
    <property type="entry name" value="adh_short_C2"/>
    <property type="match status" value="1"/>
</dbReference>
<keyword evidence="5" id="KW-1185">Reference proteome</keyword>
<dbReference type="InterPro" id="IPR002347">
    <property type="entry name" value="SDR_fam"/>
</dbReference>
<dbReference type="PANTHER" id="PTHR43639:SF1">
    <property type="entry name" value="SHORT-CHAIN DEHYDROGENASE_REDUCTASE FAMILY PROTEIN"/>
    <property type="match status" value="1"/>
</dbReference>
<dbReference type="PANTHER" id="PTHR43639">
    <property type="entry name" value="OXIDOREDUCTASE, SHORT-CHAIN DEHYDROGENASE/REDUCTASE FAMILY (AFU_ORTHOLOGUE AFUA_5G02870)"/>
    <property type="match status" value="1"/>
</dbReference>
<feature type="region of interest" description="Disordered" evidence="3">
    <location>
        <begin position="1"/>
        <end position="32"/>
    </location>
</feature>
<evidence type="ECO:0000256" key="3">
    <source>
        <dbReference type="SAM" id="MobiDB-lite"/>
    </source>
</evidence>
<dbReference type="InterPro" id="IPR020904">
    <property type="entry name" value="Sc_DH/Rdtase_CS"/>
</dbReference>
<name>A0ABV9UCE7_9ACTN</name>
<dbReference type="EMBL" id="JBHSIT010000016">
    <property type="protein sequence ID" value="MFC4913290.1"/>
    <property type="molecule type" value="Genomic_DNA"/>
</dbReference>
<dbReference type="InterPro" id="IPR036291">
    <property type="entry name" value="NAD(P)-bd_dom_sf"/>
</dbReference>
<sequence>MRGGRTTMGENAVREQRNGRRNGAADGKPGGKLDGKLDGKYALVTGGSRGIGRAIAIRLAADGATVVLTYARDEAAADETVQRIEKDGGRAIAIRAEFGRHGDAAAMWEAYDAATGGARVDVIVNNAGAGRSSDLESLTEDGFDEVFAVNVRAPFFIVQQGLSRLNDGGRIVNITSGLARLAMPEIIAYGATKGALENFTLNLAELLGPRGITVNSVRPGIIDTDINASWLRNNQEAWDQSAAMSALGRVGEPEDVADVVAFLASDDSRWVTGSALDATGGSKL</sequence>
<gene>
    <name evidence="4" type="ORF">ACFPCY_38745</name>
</gene>
<dbReference type="PRINTS" id="PR00080">
    <property type="entry name" value="SDRFAMILY"/>
</dbReference>
<comment type="similarity">
    <text evidence="1">Belongs to the short-chain dehydrogenases/reductases (SDR) family.</text>
</comment>
<protein>
    <submittedName>
        <fullName evidence="4">SDR family NAD(P)-dependent oxidoreductase</fullName>
        <ecNumber evidence="4">1.1.1.-</ecNumber>
    </submittedName>
</protein>
<dbReference type="RefSeq" id="WP_378264069.1">
    <property type="nucleotide sequence ID" value="NZ_JBHSIT010000016.1"/>
</dbReference>
<evidence type="ECO:0000256" key="1">
    <source>
        <dbReference type="ARBA" id="ARBA00006484"/>
    </source>
</evidence>
<organism evidence="4 5">
    <name type="scientific">Actinomadura gamaensis</name>
    <dbReference type="NCBI Taxonomy" id="1763541"/>
    <lineage>
        <taxon>Bacteria</taxon>
        <taxon>Bacillati</taxon>
        <taxon>Actinomycetota</taxon>
        <taxon>Actinomycetes</taxon>
        <taxon>Streptosporangiales</taxon>
        <taxon>Thermomonosporaceae</taxon>
        <taxon>Actinomadura</taxon>
    </lineage>
</organism>
<dbReference type="SUPFAM" id="SSF51735">
    <property type="entry name" value="NAD(P)-binding Rossmann-fold domains"/>
    <property type="match status" value="1"/>
</dbReference>
<dbReference type="PRINTS" id="PR00081">
    <property type="entry name" value="GDHRDH"/>
</dbReference>
<keyword evidence="2 4" id="KW-0560">Oxidoreductase</keyword>